<feature type="transmembrane region" description="Helical" evidence="7">
    <location>
        <begin position="387"/>
        <end position="407"/>
    </location>
</feature>
<evidence type="ECO:0000313" key="9">
    <source>
        <dbReference type="EMBL" id="MBC5658344.1"/>
    </source>
</evidence>
<evidence type="ECO:0000256" key="6">
    <source>
        <dbReference type="ARBA" id="ARBA00038076"/>
    </source>
</evidence>
<dbReference type="AlphaFoldDB" id="A0A923RKM0"/>
<proteinExistence type="inferred from homology"/>
<feature type="domain" description="ABC3 transporter permease C-terminal" evidence="8">
    <location>
        <begin position="296"/>
        <end position="416"/>
    </location>
</feature>
<dbReference type="InterPro" id="IPR003838">
    <property type="entry name" value="ABC3_permease_C"/>
</dbReference>
<feature type="transmembrane region" description="Helical" evidence="7">
    <location>
        <begin position="29"/>
        <end position="53"/>
    </location>
</feature>
<evidence type="ECO:0000256" key="7">
    <source>
        <dbReference type="SAM" id="Phobius"/>
    </source>
</evidence>
<protein>
    <submittedName>
        <fullName evidence="9">ABC transporter permease</fullName>
    </submittedName>
</protein>
<keyword evidence="4 7" id="KW-1133">Transmembrane helix</keyword>
<evidence type="ECO:0000256" key="2">
    <source>
        <dbReference type="ARBA" id="ARBA00022475"/>
    </source>
</evidence>
<dbReference type="GO" id="GO:0005886">
    <property type="term" value="C:plasma membrane"/>
    <property type="evidence" value="ECO:0007669"/>
    <property type="project" value="UniProtKB-SubCell"/>
</dbReference>
<keyword evidence="3 7" id="KW-0812">Transmembrane</keyword>
<sequence>MTLPFENDTSRIVKRLAKQNMKANRRTSISIMVAILIASTFLCSLCTFVQSYWNQSVQQEIAAYGDWDAQLLEIHAGQLDLIENNENIQTIMVKGDNQIALLPAASGLPYLLVQNCDGVYWGAMREKNLILRGRAPQAPGEIVVGKSFFEQNPSVEIGDRLNLDLGERRIGNTTVDFLSPIQSGEEFVKTEKVQYTIVGEIDMTVSSAYNGYPAYGWLDTAALSEDTGIVAYLQVTQPRKVYEIIPQIAEDIGLQPDEFGDYPFRYHTALLGMYGIYAPGHFLSSDLPKLALALGLVMAASMAVFAYIIRGAFSISAKRKVKELGILKSIGMTPRQIRMMIVYEARWLSVLPILVSVGLGYLFSYGVLAAYSDLTQEVTGSRITASFSPWVAVVSMILSFLTVRLAASGPARQMGKLRPIEAVKESWSNPSLKKSAKHPILKKCFGFLGNISANSMTANKRLFRTCTVTLSLCMLLMFSFLAVFSVSDINNTKAEQDSHFNVNLTMESGQKIEPALMEELKQLPHIEEQATYTMANCAIWVSESELSEEFLSSGGFGTKAAGEYVAKRDGRYRIPCVLIGLEQDAYEDYLMQSGVPYSEQGAALIVNSVVKNPDSRGYEAKKDMVPYLKLKEGQSLEVTEKFLDSIQGDYRFDVTVSSALSEMPEIGRNIAFYTLPILVPMERYYEIIRNFGEDRAVYNYRTYMNLLVEDGLDAEVQAQAEQICGTYLGTSDFYTSSKTQRALDRERLTDATMLIVYSLTALFGIIGISSAAVAILNSLYQRRKEFAMLRSVGLDRKGLDRLLHIEGFFLGGKPLVIGLPILFLIAAVLMWMQDVTFMEFIQVFPLLGLAAYIVLVLMVISGIYRAASRRIRRDIIVEVLKDENV</sequence>
<dbReference type="InterPro" id="IPR050250">
    <property type="entry name" value="Macrolide_Exporter_MacB"/>
</dbReference>
<name>A0A923RKM0_9FIRM</name>
<evidence type="ECO:0000256" key="4">
    <source>
        <dbReference type="ARBA" id="ARBA00022989"/>
    </source>
</evidence>
<feature type="transmembrane region" description="Helical" evidence="7">
    <location>
        <begin position="345"/>
        <end position="367"/>
    </location>
</feature>
<comment type="subcellular location">
    <subcellularLocation>
        <location evidence="1">Cell membrane</location>
        <topology evidence="1">Multi-pass membrane protein</topology>
    </subcellularLocation>
</comment>
<comment type="caution">
    <text evidence="9">The sequence shown here is derived from an EMBL/GenBank/DDBJ whole genome shotgun (WGS) entry which is preliminary data.</text>
</comment>
<dbReference type="EMBL" id="JACOOR010000001">
    <property type="protein sequence ID" value="MBC5658344.1"/>
    <property type="molecule type" value="Genomic_DNA"/>
</dbReference>
<accession>A0A923RKM0</accession>
<evidence type="ECO:0000256" key="1">
    <source>
        <dbReference type="ARBA" id="ARBA00004651"/>
    </source>
</evidence>
<feature type="transmembrane region" description="Helical" evidence="7">
    <location>
        <begin position="290"/>
        <end position="309"/>
    </location>
</feature>
<feature type="transmembrane region" description="Helical" evidence="7">
    <location>
        <begin position="754"/>
        <end position="780"/>
    </location>
</feature>
<keyword evidence="2" id="KW-1003">Cell membrane</keyword>
<dbReference type="PANTHER" id="PTHR30572">
    <property type="entry name" value="MEMBRANE COMPONENT OF TRANSPORTER-RELATED"/>
    <property type="match status" value="1"/>
</dbReference>
<keyword evidence="5 7" id="KW-0472">Membrane</keyword>
<evidence type="ECO:0000313" key="10">
    <source>
        <dbReference type="Proteomes" id="UP000649345"/>
    </source>
</evidence>
<feature type="transmembrane region" description="Helical" evidence="7">
    <location>
        <begin position="843"/>
        <end position="864"/>
    </location>
</feature>
<evidence type="ECO:0000256" key="3">
    <source>
        <dbReference type="ARBA" id="ARBA00022692"/>
    </source>
</evidence>
<dbReference type="Proteomes" id="UP000649345">
    <property type="component" value="Unassembled WGS sequence"/>
</dbReference>
<feature type="domain" description="ABC3 transporter permease C-terminal" evidence="8">
    <location>
        <begin position="759"/>
        <end position="864"/>
    </location>
</feature>
<organism evidence="9 10">
    <name type="scientific">Anaerosacchariphilus hominis</name>
    <dbReference type="NCBI Taxonomy" id="2763017"/>
    <lineage>
        <taxon>Bacteria</taxon>
        <taxon>Bacillati</taxon>
        <taxon>Bacillota</taxon>
        <taxon>Clostridia</taxon>
        <taxon>Lachnospirales</taxon>
        <taxon>Lachnospiraceae</taxon>
        <taxon>Anaerosacchariphilus</taxon>
    </lineage>
</organism>
<evidence type="ECO:0000256" key="5">
    <source>
        <dbReference type="ARBA" id="ARBA00023136"/>
    </source>
</evidence>
<keyword evidence="10" id="KW-1185">Reference proteome</keyword>
<dbReference type="PANTHER" id="PTHR30572:SF4">
    <property type="entry name" value="ABC TRANSPORTER PERMEASE YTRF"/>
    <property type="match status" value="1"/>
</dbReference>
<reference evidence="9" key="1">
    <citation type="submission" date="2020-08" db="EMBL/GenBank/DDBJ databases">
        <title>Genome public.</title>
        <authorList>
            <person name="Liu C."/>
            <person name="Sun Q."/>
        </authorList>
    </citation>
    <scope>NUCLEOTIDE SEQUENCE</scope>
    <source>
        <strain evidence="9">NSJ-68</strain>
    </source>
</reference>
<dbReference type="GO" id="GO:0022857">
    <property type="term" value="F:transmembrane transporter activity"/>
    <property type="evidence" value="ECO:0007669"/>
    <property type="project" value="TreeGrafter"/>
</dbReference>
<dbReference type="RefSeq" id="WP_186872912.1">
    <property type="nucleotide sequence ID" value="NZ_JACOOR010000001.1"/>
</dbReference>
<gene>
    <name evidence="9" type="ORF">H8S44_00905</name>
</gene>
<comment type="similarity">
    <text evidence="6">Belongs to the ABC-4 integral membrane protein family.</text>
</comment>
<feature type="transmembrane region" description="Helical" evidence="7">
    <location>
        <begin position="462"/>
        <end position="484"/>
    </location>
</feature>
<evidence type="ECO:0000259" key="8">
    <source>
        <dbReference type="Pfam" id="PF02687"/>
    </source>
</evidence>
<feature type="transmembrane region" description="Helical" evidence="7">
    <location>
        <begin position="807"/>
        <end position="831"/>
    </location>
</feature>
<dbReference type="Pfam" id="PF02687">
    <property type="entry name" value="FtsX"/>
    <property type="match status" value="2"/>
</dbReference>